<evidence type="ECO:0000256" key="5">
    <source>
        <dbReference type="HAMAP-Rule" id="MF_03139"/>
    </source>
</evidence>
<gene>
    <name evidence="5" type="primary">cyn1</name>
    <name evidence="7" type="ORF">DM01DRAFT_1059750</name>
</gene>
<dbReference type="Gene3D" id="3.30.1160.10">
    <property type="entry name" value="Cyanate lyase, C-terminal domain"/>
    <property type="match status" value="1"/>
</dbReference>
<feature type="active site" evidence="5">
    <location>
        <position position="102"/>
    </location>
</feature>
<dbReference type="SUPFAM" id="SSF47413">
    <property type="entry name" value="lambda repressor-like DNA-binding domains"/>
    <property type="match status" value="1"/>
</dbReference>
<reference evidence="7 8" key="1">
    <citation type="submission" date="2016-07" db="EMBL/GenBank/DDBJ databases">
        <title>Pervasive Adenine N6-methylation of Active Genes in Fungi.</title>
        <authorList>
            <consortium name="DOE Joint Genome Institute"/>
            <person name="Mondo S.J."/>
            <person name="Dannebaum R.O."/>
            <person name="Kuo R.C."/>
            <person name="Labutti K."/>
            <person name="Haridas S."/>
            <person name="Kuo A."/>
            <person name="Salamov A."/>
            <person name="Ahrendt S.R."/>
            <person name="Lipzen A."/>
            <person name="Sullivan W."/>
            <person name="Andreopoulos W.B."/>
            <person name="Clum A."/>
            <person name="Lindquist E."/>
            <person name="Daum C."/>
            <person name="Ramamoorthy G.K."/>
            <person name="Gryganskyi A."/>
            <person name="Culley D."/>
            <person name="Magnuson J.K."/>
            <person name="James T.Y."/>
            <person name="O'Malley M.A."/>
            <person name="Stajich J.E."/>
            <person name="Spatafora J.W."/>
            <person name="Visel A."/>
            <person name="Grigoriev I.V."/>
        </authorList>
    </citation>
    <scope>NUCLEOTIDE SEQUENCE [LARGE SCALE GENOMIC DNA]</scope>
    <source>
        <strain evidence="7 8">NRRL 3301</strain>
    </source>
</reference>
<comment type="similarity">
    <text evidence="5">Belongs to the cyanase family.</text>
</comment>
<evidence type="ECO:0000259" key="6">
    <source>
        <dbReference type="PROSITE" id="PS50943"/>
    </source>
</evidence>
<dbReference type="EC" id="4.2.1.104" evidence="5"/>
<dbReference type="Gene3D" id="1.10.260.40">
    <property type="entry name" value="lambda repressor-like DNA-binding domains"/>
    <property type="match status" value="1"/>
</dbReference>
<comment type="function">
    <text evidence="1 5">Catalyzes the reaction of cyanate with bicarbonate to produce ammonia and carbon dioxide.</text>
</comment>
<proteinExistence type="inferred from homology"/>
<dbReference type="PRINTS" id="PR01693">
    <property type="entry name" value="CYANASE"/>
</dbReference>
<evidence type="ECO:0000313" key="8">
    <source>
        <dbReference type="Proteomes" id="UP000242146"/>
    </source>
</evidence>
<dbReference type="EMBL" id="MCGT01000018">
    <property type="protein sequence ID" value="ORX52310.1"/>
    <property type="molecule type" value="Genomic_DNA"/>
</dbReference>
<evidence type="ECO:0000256" key="4">
    <source>
        <dbReference type="ARBA" id="ARBA00035107"/>
    </source>
</evidence>
<dbReference type="SMART" id="SM01116">
    <property type="entry name" value="Cyanate_lyase"/>
    <property type="match status" value="1"/>
</dbReference>
<keyword evidence="3 5" id="KW-0456">Lyase</keyword>
<keyword evidence="8" id="KW-1185">Reference proteome</keyword>
<dbReference type="SMART" id="SM00530">
    <property type="entry name" value="HTH_XRE"/>
    <property type="match status" value="1"/>
</dbReference>
<dbReference type="InterPro" id="IPR036581">
    <property type="entry name" value="Cyanate_lyase_C_sf"/>
</dbReference>
<dbReference type="NCBIfam" id="NF002773">
    <property type="entry name" value="PRK02866.1"/>
    <property type="match status" value="1"/>
</dbReference>
<dbReference type="CDD" id="cd00093">
    <property type="entry name" value="HTH_XRE"/>
    <property type="match status" value="1"/>
</dbReference>
<dbReference type="InterPro" id="IPR001387">
    <property type="entry name" value="Cro/C1-type_HTH"/>
</dbReference>
<dbReference type="SUPFAM" id="SSF55234">
    <property type="entry name" value="Cyanase C-terminal domain"/>
    <property type="match status" value="1"/>
</dbReference>
<evidence type="ECO:0000256" key="3">
    <source>
        <dbReference type="ARBA" id="ARBA00023239"/>
    </source>
</evidence>
<dbReference type="InterPro" id="IPR008076">
    <property type="entry name" value="Cyanase"/>
</dbReference>
<dbReference type="HAMAP" id="MF_00535">
    <property type="entry name" value="Cyanate_hydrat"/>
    <property type="match status" value="1"/>
</dbReference>
<evidence type="ECO:0000256" key="1">
    <source>
        <dbReference type="ARBA" id="ARBA00003561"/>
    </source>
</evidence>
<dbReference type="PANTHER" id="PTHR34186:SF2">
    <property type="entry name" value="CYANATE HYDRATASE"/>
    <property type="match status" value="1"/>
</dbReference>
<dbReference type="CDD" id="cd00559">
    <property type="entry name" value="Cyanase_C"/>
    <property type="match status" value="1"/>
</dbReference>
<dbReference type="Pfam" id="PF02560">
    <property type="entry name" value="Cyanate_lyase"/>
    <property type="match status" value="1"/>
</dbReference>
<organism evidence="7 8">
    <name type="scientific">Hesseltinella vesiculosa</name>
    <dbReference type="NCBI Taxonomy" id="101127"/>
    <lineage>
        <taxon>Eukaryota</taxon>
        <taxon>Fungi</taxon>
        <taxon>Fungi incertae sedis</taxon>
        <taxon>Mucoromycota</taxon>
        <taxon>Mucoromycotina</taxon>
        <taxon>Mucoromycetes</taxon>
        <taxon>Mucorales</taxon>
        <taxon>Cunninghamellaceae</taxon>
        <taxon>Hesseltinella</taxon>
    </lineage>
</organism>
<dbReference type="OrthoDB" id="10019422at2759"/>
<comment type="catalytic activity">
    <reaction evidence="5">
        <text>cyanate + hydrogencarbonate + 3 H(+) = NH4(+) + 2 CO2</text>
        <dbReference type="Rhea" id="RHEA:11120"/>
        <dbReference type="ChEBI" id="CHEBI:15378"/>
        <dbReference type="ChEBI" id="CHEBI:16526"/>
        <dbReference type="ChEBI" id="CHEBI:17544"/>
        <dbReference type="ChEBI" id="CHEBI:28938"/>
        <dbReference type="ChEBI" id="CHEBI:29195"/>
        <dbReference type="EC" id="4.2.1.104"/>
    </reaction>
</comment>
<feature type="active site" evidence="5">
    <location>
        <position position="128"/>
    </location>
</feature>
<dbReference type="NCBIfam" id="TIGR00673">
    <property type="entry name" value="cynS"/>
    <property type="match status" value="1"/>
</dbReference>
<feature type="domain" description="HTH cro/C1-type" evidence="6">
    <location>
        <begin position="27"/>
        <end position="75"/>
    </location>
</feature>
<dbReference type="InterPro" id="IPR010982">
    <property type="entry name" value="Lambda_DNA-bd_dom_sf"/>
</dbReference>
<evidence type="ECO:0000256" key="2">
    <source>
        <dbReference type="ARBA" id="ARBA00009802"/>
    </source>
</evidence>
<protein>
    <recommendedName>
        <fullName evidence="5">Cyanate hydratase</fullName>
        <shortName evidence="5">Cyanase</shortName>
        <ecNumber evidence="5">4.2.1.104</ecNumber>
    </recommendedName>
    <alternativeName>
        <fullName evidence="5">Cyanate hydrolase</fullName>
    </alternativeName>
    <alternativeName>
        <fullName evidence="5">Cyanate lyase</fullName>
    </alternativeName>
</protein>
<sequence length="161" mass="18286">MISFLQNNSMQPKLTSLQTRLFQAKAERKISFAELAEILGHEEVYVAAIFYGQAKPTEKDLARLSKALNIPMSHLTEAYGPQFYPDRGGLMENPPTDPLLYRLYEMIQVFGYPIKAVIHEKFGDGIMSAIDFSAKVDKEEHPNGDRVVLTLNGKFLPYKQF</sequence>
<comment type="function">
    <text evidence="4">Transcriptional coactivator that stimulates GCN4-dependent transcriptional activity by bridging the DNA-binding region of GCN4 and TBP (SPT15), thereby recruiting TBP to GCN4-bound promoters. Involved in induction of the ribosome quality control (RQC) pathway; a pathway that degrades nascent peptide chains during problematic translation. Required to prevent stalled ribosomes from frameshifting.</text>
</comment>
<dbReference type="GO" id="GO:0003677">
    <property type="term" value="F:DNA binding"/>
    <property type="evidence" value="ECO:0007669"/>
    <property type="project" value="InterPro"/>
</dbReference>
<name>A0A1X2GEY4_9FUNG</name>
<feature type="active site" evidence="5">
    <location>
        <position position="105"/>
    </location>
</feature>
<accession>A0A1X2GEY4</accession>
<dbReference type="GO" id="GO:0008824">
    <property type="term" value="F:cyanate hydratase activity"/>
    <property type="evidence" value="ECO:0007669"/>
    <property type="project" value="UniProtKB-UniRule"/>
</dbReference>
<dbReference type="AlphaFoldDB" id="A0A1X2GEY4"/>
<dbReference type="InterPro" id="IPR003712">
    <property type="entry name" value="Cyanate_lyase_C"/>
</dbReference>
<dbReference type="Proteomes" id="UP000242146">
    <property type="component" value="Unassembled WGS sequence"/>
</dbReference>
<evidence type="ECO:0000313" key="7">
    <source>
        <dbReference type="EMBL" id="ORX52310.1"/>
    </source>
</evidence>
<dbReference type="Pfam" id="PF01381">
    <property type="entry name" value="HTH_3"/>
    <property type="match status" value="1"/>
</dbReference>
<comment type="caution">
    <text evidence="7">The sequence shown here is derived from an EMBL/GenBank/DDBJ whole genome shotgun (WGS) entry which is preliminary data.</text>
</comment>
<dbReference type="PIRSF" id="PIRSF001263">
    <property type="entry name" value="Cyanate_hydratas"/>
    <property type="match status" value="1"/>
</dbReference>
<dbReference type="STRING" id="101127.A0A1X2GEY4"/>
<dbReference type="PROSITE" id="PS50943">
    <property type="entry name" value="HTH_CROC1"/>
    <property type="match status" value="1"/>
</dbReference>
<dbReference type="PANTHER" id="PTHR34186">
    <property type="entry name" value="CYANATE HYDRATASE"/>
    <property type="match status" value="1"/>
</dbReference>
<comment type="similarity">
    <text evidence="2">Belongs to the MBF1 family.</text>
</comment>